<proteinExistence type="predicted"/>
<comment type="caution">
    <text evidence="1">The sequence shown here is derived from an EMBL/GenBank/DDBJ whole genome shotgun (WGS) entry which is preliminary data.</text>
</comment>
<dbReference type="EMBL" id="SSNT01000010">
    <property type="protein sequence ID" value="THF78903.1"/>
    <property type="molecule type" value="Genomic_DNA"/>
</dbReference>
<evidence type="ECO:0000313" key="2">
    <source>
        <dbReference type="Proteomes" id="UP000310334"/>
    </source>
</evidence>
<dbReference type="RefSeq" id="WP_136355032.1">
    <property type="nucleotide sequence ID" value="NZ_CP046266.1"/>
</dbReference>
<dbReference type="Proteomes" id="UP000310334">
    <property type="component" value="Unassembled WGS sequence"/>
</dbReference>
<evidence type="ECO:0000313" key="1">
    <source>
        <dbReference type="EMBL" id="THF78903.1"/>
    </source>
</evidence>
<dbReference type="AlphaFoldDB" id="A0A4V3WF48"/>
<organism evidence="1 2">
    <name type="scientific">Metabacillus sediminilitoris</name>
    <dbReference type="NCBI Taxonomy" id="2567941"/>
    <lineage>
        <taxon>Bacteria</taxon>
        <taxon>Bacillati</taxon>
        <taxon>Bacillota</taxon>
        <taxon>Bacilli</taxon>
        <taxon>Bacillales</taxon>
        <taxon>Bacillaceae</taxon>
        <taxon>Metabacillus</taxon>
    </lineage>
</organism>
<accession>A0A4V3WF48</accession>
<sequence>MKNTFKNAHKKCQNMLLLTYIYKEKELFMKNLLFSPFVRAFVTLITAFGSGILCSSVVTDITVEGKLDFTLLPTSKVFWFTGAFIIALLFYYVPMTKRDMATNEILSKYEDQELLSSYYKGQHKGLVRLAKKELKLGNLDKLEDINKYANGVFGNEPTTNDDASKKQDTGAR</sequence>
<reference evidence="1 2" key="1">
    <citation type="submission" date="2019-04" db="EMBL/GenBank/DDBJ databases">
        <title>Bacillus sediminilitoris sp. nov., isolated from a tidal flat sediment on the East China Sea.</title>
        <authorList>
            <person name="Wei Y."/>
            <person name="Mao H."/>
            <person name="Fang J."/>
        </authorList>
    </citation>
    <scope>NUCLEOTIDE SEQUENCE [LARGE SCALE GENOMIC DNA]</scope>
    <source>
        <strain evidence="1 2">DSL-17</strain>
    </source>
</reference>
<gene>
    <name evidence="1" type="ORF">E6W99_14345</name>
</gene>
<keyword evidence="2" id="KW-1185">Reference proteome</keyword>
<protein>
    <submittedName>
        <fullName evidence="1">Uncharacterized protein</fullName>
    </submittedName>
</protein>
<name>A0A4V3WF48_9BACI</name>